<dbReference type="SUPFAM" id="SSF52540">
    <property type="entry name" value="P-loop containing nucleoside triphosphate hydrolases"/>
    <property type="match status" value="1"/>
</dbReference>
<keyword evidence="11" id="KW-0418">Kinase</keyword>
<evidence type="ECO:0000256" key="9">
    <source>
        <dbReference type="ARBA" id="ARBA00022692"/>
    </source>
</evidence>
<keyword evidence="7" id="KW-0997">Cell inner membrane</keyword>
<sequence>MTNENGFSSLENTCEDINLWRAIRHHWIPTILVTLGVFGANVYQTSQETPIYQSDALILVANQVSVPVVNSEDDSLSNEVDSTEIEILKSPTLLAKVSKKLAPGYQDLGVHQIASNLSLSQPNNTNVLTVSYRDTDPQRAKAVVEALVSTYINYAKESQRSPVTNAIRFIEQQLPEARAALNQSSSALTEFRRKHNLDNPDSNAQLASQTKQQSKERVAEAEIALNLTEQKYQQLQRQITEVGQDPSTAIIDSVLSQDSAYQSLLTQLREIEIQYTLEKTRYASEHPILQDLKDRRDEIKRLLENHVQNLIGTQKSRLADKTVASGDIQQDLANQLLQTRIDLAVQKKQLNELRQIETQANLNFQRIVQLQQEYRELERQYQFNSQAVDDFLKKLQELRVREAQETSSWKLLEPPEVPTVSTANPRRQLLLALVAGSILGIGTAFLLDKADKRLKDVDKVKKIAGLPMLGVIPKVDQKSLIGKSQEIELSSKADAFTEALRSLALVLQFQKSSSHSQSTKKIIAITSSVDGEGKTTITYNLGLALAELGQRVLIVDANLNQPAIHQVFQLPNTSGLSTAIATDIPWLELIQSHSPKNLRIVSDCQENINSLQSSSQTIAVNGTKSIFARVLTSPTAPINQESGTLEQRYQKLVLSQPDILTSGPVPATPLAWLASEKMMQMLDQWRKAYNYVLIDTPSLTELADAQSLTPKVDEVILTVDMELITDSMLTETIEILRRNQSNISGLVINNLDLKKEKKSPIILRFLQNSISKKRAKIR</sequence>
<dbReference type="OrthoDB" id="580971at2"/>
<dbReference type="Proteomes" id="UP000002384">
    <property type="component" value="Plasmid pP742401"/>
</dbReference>
<keyword evidence="21" id="KW-1185">Reference proteome</keyword>
<accession>B7KM10</accession>
<keyword evidence="14" id="KW-0472">Membrane</keyword>
<dbReference type="GO" id="GO:0004713">
    <property type="term" value="F:protein tyrosine kinase activity"/>
    <property type="evidence" value="ECO:0007669"/>
    <property type="project" value="TreeGrafter"/>
</dbReference>
<reference evidence="21" key="1">
    <citation type="journal article" date="2011" name="MBio">
        <title>Novel metabolic attributes of the genus Cyanothece, comprising a group of unicellular nitrogen-fixing Cyanobacteria.</title>
        <authorList>
            <person name="Bandyopadhyay A."/>
            <person name="Elvitigala T."/>
            <person name="Welsh E."/>
            <person name="Stockel J."/>
            <person name="Liberton M."/>
            <person name="Min H."/>
            <person name="Sherman L.A."/>
            <person name="Pakrasi H.B."/>
        </authorList>
    </citation>
    <scope>NUCLEOTIDE SEQUENCE [LARGE SCALE GENOMIC DNA]</scope>
    <source>
        <strain evidence="21">PCC 7424</strain>
        <plasmid evidence="21">pP742401</plasmid>
    </source>
</reference>
<evidence type="ECO:0000259" key="18">
    <source>
        <dbReference type="Pfam" id="PF02706"/>
    </source>
</evidence>
<dbReference type="PANTHER" id="PTHR32309">
    <property type="entry name" value="TYROSINE-PROTEIN KINASE"/>
    <property type="match status" value="1"/>
</dbReference>
<dbReference type="eggNOG" id="COG3206">
    <property type="taxonomic scope" value="Bacteria"/>
</dbReference>
<evidence type="ECO:0000313" key="21">
    <source>
        <dbReference type="Proteomes" id="UP000002384"/>
    </source>
</evidence>
<evidence type="ECO:0000256" key="8">
    <source>
        <dbReference type="ARBA" id="ARBA00022679"/>
    </source>
</evidence>
<gene>
    <name evidence="20" type="ordered locus">PCC7424_5769</name>
</gene>
<evidence type="ECO:0000256" key="12">
    <source>
        <dbReference type="ARBA" id="ARBA00022840"/>
    </source>
</evidence>
<evidence type="ECO:0000313" key="20">
    <source>
        <dbReference type="EMBL" id="ACK73832.1"/>
    </source>
</evidence>
<feature type="domain" description="Polysaccharide chain length determinant N-terminal" evidence="18">
    <location>
        <begin position="18"/>
        <end position="101"/>
    </location>
</feature>
<dbReference type="Pfam" id="PF02706">
    <property type="entry name" value="Wzz"/>
    <property type="match status" value="1"/>
</dbReference>
<feature type="coiled-coil region" evidence="17">
    <location>
        <begin position="211"/>
        <end position="245"/>
    </location>
</feature>
<dbReference type="InterPro" id="IPR027417">
    <property type="entry name" value="P-loop_NTPase"/>
</dbReference>
<keyword evidence="6" id="KW-1003">Cell membrane</keyword>
<dbReference type="InterPro" id="IPR003856">
    <property type="entry name" value="LPS_length_determ_N"/>
</dbReference>
<feature type="domain" description="AAA" evidence="19">
    <location>
        <begin position="521"/>
        <end position="736"/>
    </location>
</feature>
<keyword evidence="8" id="KW-0808">Transferase</keyword>
<evidence type="ECO:0000256" key="16">
    <source>
        <dbReference type="ARBA" id="ARBA00051245"/>
    </source>
</evidence>
<comment type="similarity">
    <text evidence="4">Belongs to the etk/wzc family.</text>
</comment>
<comment type="catalytic activity">
    <reaction evidence="16">
        <text>L-tyrosyl-[protein] + ATP = O-phospho-L-tyrosyl-[protein] + ADP + H(+)</text>
        <dbReference type="Rhea" id="RHEA:10596"/>
        <dbReference type="Rhea" id="RHEA-COMP:10136"/>
        <dbReference type="Rhea" id="RHEA-COMP:20101"/>
        <dbReference type="ChEBI" id="CHEBI:15378"/>
        <dbReference type="ChEBI" id="CHEBI:30616"/>
        <dbReference type="ChEBI" id="CHEBI:46858"/>
        <dbReference type="ChEBI" id="CHEBI:61978"/>
        <dbReference type="ChEBI" id="CHEBI:456216"/>
        <dbReference type="EC" id="2.7.10.2"/>
    </reaction>
</comment>
<evidence type="ECO:0000256" key="6">
    <source>
        <dbReference type="ARBA" id="ARBA00022475"/>
    </source>
</evidence>
<evidence type="ECO:0000256" key="15">
    <source>
        <dbReference type="ARBA" id="ARBA00023137"/>
    </source>
</evidence>
<keyword evidence="15" id="KW-0829">Tyrosine-protein kinase</keyword>
<dbReference type="InterPro" id="IPR005702">
    <property type="entry name" value="Wzc-like_C"/>
</dbReference>
<keyword evidence="9" id="KW-0812">Transmembrane</keyword>
<keyword evidence="10" id="KW-0547">Nucleotide-binding</keyword>
<geneLocation type="plasmid" evidence="20 21">
    <name>pP742401</name>
</geneLocation>
<evidence type="ECO:0000256" key="4">
    <source>
        <dbReference type="ARBA" id="ARBA00008883"/>
    </source>
</evidence>
<dbReference type="Gene3D" id="3.40.50.300">
    <property type="entry name" value="P-loop containing nucleotide triphosphate hydrolases"/>
    <property type="match status" value="1"/>
</dbReference>
<keyword evidence="13" id="KW-1133">Transmembrane helix</keyword>
<feature type="coiled-coil region" evidence="17">
    <location>
        <begin position="360"/>
        <end position="387"/>
    </location>
</feature>
<keyword evidence="12" id="KW-0067">ATP-binding</keyword>
<name>B7KM10_GLOC7</name>
<proteinExistence type="inferred from homology"/>
<comment type="subcellular location">
    <subcellularLocation>
        <location evidence="1">Cell inner membrane</location>
        <topology evidence="1">Multi-pass membrane protein</topology>
    </subcellularLocation>
</comment>
<dbReference type="RefSeq" id="WP_012599733.1">
    <property type="nucleotide sequence ID" value="NC_011738.1"/>
</dbReference>
<dbReference type="EMBL" id="CP001292">
    <property type="protein sequence ID" value="ACK73832.1"/>
    <property type="molecule type" value="Genomic_DNA"/>
</dbReference>
<dbReference type="InterPro" id="IPR025669">
    <property type="entry name" value="AAA_dom"/>
</dbReference>
<dbReference type="CDD" id="cd05387">
    <property type="entry name" value="BY-kinase"/>
    <property type="match status" value="1"/>
</dbReference>
<dbReference type="EC" id="2.7.10.2" evidence="5"/>
<dbReference type="eggNOG" id="COG0489">
    <property type="taxonomic scope" value="Bacteria"/>
</dbReference>
<evidence type="ECO:0000256" key="11">
    <source>
        <dbReference type="ARBA" id="ARBA00022777"/>
    </source>
</evidence>
<keyword evidence="17" id="KW-0175">Coiled coil</keyword>
<evidence type="ECO:0000256" key="1">
    <source>
        <dbReference type="ARBA" id="ARBA00004429"/>
    </source>
</evidence>
<evidence type="ECO:0000259" key="19">
    <source>
        <dbReference type="Pfam" id="PF13614"/>
    </source>
</evidence>
<dbReference type="InterPro" id="IPR050445">
    <property type="entry name" value="Bact_polysacc_biosynth/exp"/>
</dbReference>
<evidence type="ECO:0000256" key="17">
    <source>
        <dbReference type="SAM" id="Coils"/>
    </source>
</evidence>
<dbReference type="GO" id="GO:0005886">
    <property type="term" value="C:plasma membrane"/>
    <property type="evidence" value="ECO:0007669"/>
    <property type="project" value="UniProtKB-SubCell"/>
</dbReference>
<evidence type="ECO:0000256" key="2">
    <source>
        <dbReference type="ARBA" id="ARBA00006683"/>
    </source>
</evidence>
<evidence type="ECO:0000256" key="3">
    <source>
        <dbReference type="ARBA" id="ARBA00007316"/>
    </source>
</evidence>
<dbReference type="Pfam" id="PF13614">
    <property type="entry name" value="AAA_31"/>
    <property type="match status" value="1"/>
</dbReference>
<evidence type="ECO:0000256" key="5">
    <source>
        <dbReference type="ARBA" id="ARBA00011903"/>
    </source>
</evidence>
<evidence type="ECO:0000256" key="7">
    <source>
        <dbReference type="ARBA" id="ARBA00022519"/>
    </source>
</evidence>
<evidence type="ECO:0000256" key="14">
    <source>
        <dbReference type="ARBA" id="ARBA00023136"/>
    </source>
</evidence>
<comment type="similarity">
    <text evidence="3">Belongs to the CpsD/CapB family.</text>
</comment>
<dbReference type="PANTHER" id="PTHR32309:SF13">
    <property type="entry name" value="FERRIC ENTEROBACTIN TRANSPORT PROTEIN FEPE"/>
    <property type="match status" value="1"/>
</dbReference>
<dbReference type="KEGG" id="cyc:PCC7424_5769"/>
<dbReference type="AlphaFoldDB" id="B7KM10"/>
<organism evidence="20 21">
    <name type="scientific">Gloeothece citriformis (strain PCC 7424)</name>
    <name type="common">Cyanothece sp. (strain PCC 7424)</name>
    <dbReference type="NCBI Taxonomy" id="65393"/>
    <lineage>
        <taxon>Bacteria</taxon>
        <taxon>Bacillati</taxon>
        <taxon>Cyanobacteriota</taxon>
        <taxon>Cyanophyceae</taxon>
        <taxon>Oscillatoriophycideae</taxon>
        <taxon>Chroococcales</taxon>
        <taxon>Aphanothecaceae</taxon>
        <taxon>Gloeothece</taxon>
        <taxon>Gloeothece citriformis</taxon>
    </lineage>
</organism>
<protein>
    <recommendedName>
        <fullName evidence="5">non-specific protein-tyrosine kinase</fullName>
        <ecNumber evidence="5">2.7.10.2</ecNumber>
    </recommendedName>
</protein>
<comment type="similarity">
    <text evidence="2">Belongs to the CpsC/CapA family.</text>
</comment>
<keyword evidence="20" id="KW-0614">Plasmid</keyword>
<evidence type="ECO:0000256" key="10">
    <source>
        <dbReference type="ARBA" id="ARBA00022741"/>
    </source>
</evidence>
<dbReference type="HOGENOM" id="CLU_009912_2_2_3"/>
<evidence type="ECO:0000256" key="13">
    <source>
        <dbReference type="ARBA" id="ARBA00022989"/>
    </source>
</evidence>